<dbReference type="EMBL" id="GBRH01260832">
    <property type="protein sequence ID" value="JAD37063.1"/>
    <property type="molecule type" value="Transcribed_RNA"/>
</dbReference>
<reference evidence="1" key="2">
    <citation type="journal article" date="2015" name="Data Brief">
        <title>Shoot transcriptome of the giant reed, Arundo donax.</title>
        <authorList>
            <person name="Barrero R.A."/>
            <person name="Guerrero F.D."/>
            <person name="Moolhuijzen P."/>
            <person name="Goolsby J.A."/>
            <person name="Tidwell J."/>
            <person name="Bellgard S.E."/>
            <person name="Bellgard M.I."/>
        </authorList>
    </citation>
    <scope>NUCLEOTIDE SEQUENCE</scope>
    <source>
        <tissue evidence="1">Shoot tissue taken approximately 20 cm above the soil surface</tissue>
    </source>
</reference>
<protein>
    <submittedName>
        <fullName evidence="1">Uncharacterized protein</fullName>
    </submittedName>
</protein>
<name>A0A0A8ZHA6_ARUDO</name>
<accession>A0A0A8ZHA6</accession>
<proteinExistence type="predicted"/>
<dbReference type="AlphaFoldDB" id="A0A0A8ZHA6"/>
<evidence type="ECO:0000313" key="1">
    <source>
        <dbReference type="EMBL" id="JAD37063.1"/>
    </source>
</evidence>
<reference evidence="1" key="1">
    <citation type="submission" date="2014-09" db="EMBL/GenBank/DDBJ databases">
        <authorList>
            <person name="Magalhaes I.L.F."/>
            <person name="Oliveira U."/>
            <person name="Santos F.R."/>
            <person name="Vidigal T.H.D.A."/>
            <person name="Brescovit A.D."/>
            <person name="Santos A.J."/>
        </authorList>
    </citation>
    <scope>NUCLEOTIDE SEQUENCE</scope>
    <source>
        <tissue evidence="1">Shoot tissue taken approximately 20 cm above the soil surface</tissue>
    </source>
</reference>
<organism evidence="1">
    <name type="scientific">Arundo donax</name>
    <name type="common">Giant reed</name>
    <name type="synonym">Donax arundinaceus</name>
    <dbReference type="NCBI Taxonomy" id="35708"/>
    <lineage>
        <taxon>Eukaryota</taxon>
        <taxon>Viridiplantae</taxon>
        <taxon>Streptophyta</taxon>
        <taxon>Embryophyta</taxon>
        <taxon>Tracheophyta</taxon>
        <taxon>Spermatophyta</taxon>
        <taxon>Magnoliopsida</taxon>
        <taxon>Liliopsida</taxon>
        <taxon>Poales</taxon>
        <taxon>Poaceae</taxon>
        <taxon>PACMAD clade</taxon>
        <taxon>Arundinoideae</taxon>
        <taxon>Arundineae</taxon>
        <taxon>Arundo</taxon>
    </lineage>
</organism>
<sequence length="24" mass="2432">MYSSSAVGKICCCSISLCVSCISS</sequence>